<keyword evidence="2" id="KW-1185">Reference proteome</keyword>
<protein>
    <submittedName>
        <fullName evidence="1">Uncharacterized protein</fullName>
    </submittedName>
</protein>
<sequence>MNDLAQPVTKAILCACDQPSTDKKKLKHALCMLCICFILCDDCDGNLLEKTFGKLHSCSYQFLNNSFKHT</sequence>
<dbReference type="AlphaFoldDB" id="A0A0V1CAR5"/>
<name>A0A0V1CAR5_TRIBR</name>
<reference evidence="1 2" key="1">
    <citation type="submission" date="2015-01" db="EMBL/GenBank/DDBJ databases">
        <title>Evolution of Trichinella species and genotypes.</title>
        <authorList>
            <person name="Korhonen P.K."/>
            <person name="Edoardo P."/>
            <person name="Giuseppe L.R."/>
            <person name="Gasser R.B."/>
        </authorList>
    </citation>
    <scope>NUCLEOTIDE SEQUENCE [LARGE SCALE GENOMIC DNA]</scope>
    <source>
        <strain evidence="1">ISS120</strain>
    </source>
</reference>
<gene>
    <name evidence="1" type="ORF">T03_6555</name>
</gene>
<organism evidence="1 2">
    <name type="scientific">Trichinella britovi</name>
    <name type="common">Parasitic roundworm</name>
    <dbReference type="NCBI Taxonomy" id="45882"/>
    <lineage>
        <taxon>Eukaryota</taxon>
        <taxon>Metazoa</taxon>
        <taxon>Ecdysozoa</taxon>
        <taxon>Nematoda</taxon>
        <taxon>Enoplea</taxon>
        <taxon>Dorylaimia</taxon>
        <taxon>Trichinellida</taxon>
        <taxon>Trichinellidae</taxon>
        <taxon>Trichinella</taxon>
    </lineage>
</organism>
<accession>A0A0V1CAR5</accession>
<evidence type="ECO:0000313" key="2">
    <source>
        <dbReference type="Proteomes" id="UP000054653"/>
    </source>
</evidence>
<comment type="caution">
    <text evidence="1">The sequence shown here is derived from an EMBL/GenBank/DDBJ whole genome shotgun (WGS) entry which is preliminary data.</text>
</comment>
<dbReference type="EMBL" id="JYDI01000292">
    <property type="protein sequence ID" value="KRY46358.1"/>
    <property type="molecule type" value="Genomic_DNA"/>
</dbReference>
<dbReference type="Proteomes" id="UP000054653">
    <property type="component" value="Unassembled WGS sequence"/>
</dbReference>
<proteinExistence type="predicted"/>
<evidence type="ECO:0000313" key="1">
    <source>
        <dbReference type="EMBL" id="KRY46358.1"/>
    </source>
</evidence>